<evidence type="ECO:0000256" key="5">
    <source>
        <dbReference type="PROSITE-ProRule" id="PRU00302"/>
    </source>
</evidence>
<feature type="disulfide bond" evidence="5">
    <location>
        <begin position="398"/>
        <end position="425"/>
    </location>
</feature>
<keyword evidence="3 6" id="KW-0732">Signal</keyword>
<keyword evidence="4 5" id="KW-1015">Disulfide bond</keyword>
<dbReference type="AlphaFoldDB" id="A0A914VBI6"/>
<evidence type="ECO:0000313" key="8">
    <source>
        <dbReference type="Proteomes" id="UP000887566"/>
    </source>
</evidence>
<dbReference type="InterPro" id="IPR000436">
    <property type="entry name" value="Sushi_SCR_CCP_dom"/>
</dbReference>
<evidence type="ECO:0000259" key="7">
    <source>
        <dbReference type="PROSITE" id="PS50923"/>
    </source>
</evidence>
<dbReference type="PANTHER" id="PTHR45785">
    <property type="entry name" value="COMPLEMENT FACTOR H-RELATED"/>
    <property type="match status" value="1"/>
</dbReference>
<comment type="subcellular location">
    <subcellularLocation>
        <location evidence="1">Virion</location>
    </subcellularLocation>
</comment>
<dbReference type="SUPFAM" id="SSF57535">
    <property type="entry name" value="Complement control module/SCR domain"/>
    <property type="match status" value="1"/>
</dbReference>
<accession>A0A914VBI6</accession>
<dbReference type="InterPro" id="IPR051503">
    <property type="entry name" value="ComplSys_Reg/VirEntry_Med"/>
</dbReference>
<organism evidence="8 9">
    <name type="scientific">Plectus sambesii</name>
    <dbReference type="NCBI Taxonomy" id="2011161"/>
    <lineage>
        <taxon>Eukaryota</taxon>
        <taxon>Metazoa</taxon>
        <taxon>Ecdysozoa</taxon>
        <taxon>Nematoda</taxon>
        <taxon>Chromadorea</taxon>
        <taxon>Plectida</taxon>
        <taxon>Plectina</taxon>
        <taxon>Plectoidea</taxon>
        <taxon>Plectidae</taxon>
        <taxon>Plectus</taxon>
    </lineage>
</organism>
<feature type="chain" id="PRO_5036700401" evidence="6">
    <location>
        <begin position="17"/>
        <end position="568"/>
    </location>
</feature>
<evidence type="ECO:0000256" key="2">
    <source>
        <dbReference type="ARBA" id="ARBA00022659"/>
    </source>
</evidence>
<evidence type="ECO:0000256" key="4">
    <source>
        <dbReference type="ARBA" id="ARBA00023157"/>
    </source>
</evidence>
<reference evidence="9" key="1">
    <citation type="submission" date="2022-11" db="UniProtKB">
        <authorList>
            <consortium name="WormBaseParasite"/>
        </authorList>
    </citation>
    <scope>IDENTIFICATION</scope>
</reference>
<dbReference type="PROSITE" id="PS50923">
    <property type="entry name" value="SUSHI"/>
    <property type="match status" value="1"/>
</dbReference>
<protein>
    <submittedName>
        <fullName evidence="9">Sushi domain-containing protein</fullName>
    </submittedName>
</protein>
<dbReference type="SMART" id="SM00032">
    <property type="entry name" value="CCP"/>
    <property type="match status" value="3"/>
</dbReference>
<dbReference type="Gene3D" id="2.10.70.10">
    <property type="entry name" value="Complement Module, domain 1"/>
    <property type="match status" value="2"/>
</dbReference>
<dbReference type="PANTHER" id="PTHR45785:SF2">
    <property type="entry name" value="COMPLEMENT FACTOR H-RELATED"/>
    <property type="match status" value="1"/>
</dbReference>
<keyword evidence="8" id="KW-1185">Reference proteome</keyword>
<evidence type="ECO:0000256" key="1">
    <source>
        <dbReference type="ARBA" id="ARBA00004328"/>
    </source>
</evidence>
<dbReference type="Proteomes" id="UP000887566">
    <property type="component" value="Unplaced"/>
</dbReference>
<keyword evidence="2 5" id="KW-0768">Sushi</keyword>
<feature type="domain" description="Sushi" evidence="7">
    <location>
        <begin position="364"/>
        <end position="427"/>
    </location>
</feature>
<feature type="signal peptide" evidence="6">
    <location>
        <begin position="1"/>
        <end position="16"/>
    </location>
</feature>
<evidence type="ECO:0000313" key="9">
    <source>
        <dbReference type="WBParaSite" id="PSAMB.scaffold1762size28027.g14735.t1"/>
    </source>
</evidence>
<evidence type="ECO:0000256" key="6">
    <source>
        <dbReference type="SAM" id="SignalP"/>
    </source>
</evidence>
<name>A0A914VBI6_9BILA</name>
<proteinExistence type="predicted"/>
<dbReference type="InterPro" id="IPR035976">
    <property type="entry name" value="Sushi/SCR/CCP_sf"/>
</dbReference>
<sequence length="568" mass="60890">MLSLFFFLSSLSSAQGGGLCGSLTAPTDPDVLQLASVYQKGDIFRISIDDVTDEGYNVLASSGQALLATKDNLQCLNAQCMFQLYTNQRDTDKNILQQDNWLGGFAPMGYTKLENDMTSIFCVRWLGDCGATVPIYRYFIFVGINGWSHAYSIGTEVDYAGYTKEPFPICYGWPSTSTTIASNEGIAADKLVTLSTYVNNLTGANRDHWTTIWTPSTNASAFDSYTWAKDVTRVASSLSASTDTLQCNSLVKVIQMYDKQVGVSGTEKAPGLFSRFDHKIILESQVNGKEANLPFENYTATGEYFYCVLSQGSCGATVPLKKWFNGFEIDTIYTVTGDDDPLFVRNDGVLCYTWPLDSSSASDITCAAAPTVMYGQVTYSPASTTNTYVAGTTAKLSCESGPVFYNASVLTCDGTNWNPLPFGTCTEPGSCFQLPTVANGQITYSANPYSPDITPAAGSSYGLLTTATLTCNSGYIISGRTMVYCGVSDWTYPTLGTCSLYTSTTSCPALTVTNAVVSYMQSDYATPASAPYLNGYIAIATCSTGTPTGTMVSACISGAWSPTPGQCS</sequence>
<dbReference type="WBParaSite" id="PSAMB.scaffold1762size28027.g14735.t1">
    <property type="protein sequence ID" value="PSAMB.scaffold1762size28027.g14735.t1"/>
    <property type="gene ID" value="PSAMB.scaffold1762size28027.g14735"/>
</dbReference>
<evidence type="ECO:0000256" key="3">
    <source>
        <dbReference type="ARBA" id="ARBA00022729"/>
    </source>
</evidence>
<dbReference type="CDD" id="cd00033">
    <property type="entry name" value="CCP"/>
    <property type="match status" value="1"/>
</dbReference>
<comment type="caution">
    <text evidence="5">Lacks conserved residue(s) required for the propagation of feature annotation.</text>
</comment>